<evidence type="ECO:0000313" key="2">
    <source>
        <dbReference type="Proteomes" id="UP000502248"/>
    </source>
</evidence>
<accession>A0A7Z2VMX6</accession>
<organism evidence="1 2">
    <name type="scientific">Cohnella herbarum</name>
    <dbReference type="NCBI Taxonomy" id="2728023"/>
    <lineage>
        <taxon>Bacteria</taxon>
        <taxon>Bacillati</taxon>
        <taxon>Bacillota</taxon>
        <taxon>Bacilli</taxon>
        <taxon>Bacillales</taxon>
        <taxon>Paenibacillaceae</taxon>
        <taxon>Cohnella</taxon>
    </lineage>
</organism>
<gene>
    <name evidence="1" type="ORF">HH215_23615</name>
</gene>
<keyword evidence="2" id="KW-1185">Reference proteome</keyword>
<dbReference type="AlphaFoldDB" id="A0A7Z2VMX6"/>
<name>A0A7Z2VMX6_9BACL</name>
<sequence length="90" mass="10336">MRKMTLTDIQNIKRLSDDAVEHSLDYSVALFRGRKQQPQQADNLPPRSPDEIKALNYLARNKLLTAMSNGTVQYDAERRVLRLAKYTTGE</sequence>
<dbReference type="Proteomes" id="UP000502248">
    <property type="component" value="Chromosome"/>
</dbReference>
<reference evidence="1 2" key="1">
    <citation type="submission" date="2020-04" db="EMBL/GenBank/DDBJ databases">
        <title>Genome sequencing of novel species.</title>
        <authorList>
            <person name="Heo J."/>
            <person name="Kim S.-J."/>
            <person name="Kim J.-S."/>
            <person name="Hong S.-B."/>
            <person name="Kwon S.-W."/>
        </authorList>
    </citation>
    <scope>NUCLEOTIDE SEQUENCE [LARGE SCALE GENOMIC DNA]</scope>
    <source>
        <strain evidence="1 2">MFER-1</strain>
    </source>
</reference>
<dbReference type="RefSeq" id="WP_169282126.1">
    <property type="nucleotide sequence ID" value="NZ_CP051680.1"/>
</dbReference>
<evidence type="ECO:0000313" key="1">
    <source>
        <dbReference type="EMBL" id="QJD85874.1"/>
    </source>
</evidence>
<dbReference type="KEGG" id="cheb:HH215_23615"/>
<dbReference type="EMBL" id="CP051680">
    <property type="protein sequence ID" value="QJD85874.1"/>
    <property type="molecule type" value="Genomic_DNA"/>
</dbReference>
<protein>
    <submittedName>
        <fullName evidence="1">Uncharacterized protein</fullName>
    </submittedName>
</protein>
<proteinExistence type="predicted"/>